<dbReference type="AlphaFoldDB" id="A0A7J0EPM4"/>
<evidence type="ECO:0000313" key="3">
    <source>
        <dbReference type="Proteomes" id="UP000585474"/>
    </source>
</evidence>
<sequence>MMHCGKARRNSSTYHTIFFTCNCHSFVANNLNRLGFQSGGWNVVNLAVLIFLKGRWVNKASIVRSYLPFVTVYGLGLTFGGWTFITFLAFFIFLLVGWFLIGTYSFRNLIQL</sequence>
<organism evidence="2 3">
    <name type="scientific">Actinidia rufa</name>
    <dbReference type="NCBI Taxonomy" id="165716"/>
    <lineage>
        <taxon>Eukaryota</taxon>
        <taxon>Viridiplantae</taxon>
        <taxon>Streptophyta</taxon>
        <taxon>Embryophyta</taxon>
        <taxon>Tracheophyta</taxon>
        <taxon>Spermatophyta</taxon>
        <taxon>Magnoliopsida</taxon>
        <taxon>eudicotyledons</taxon>
        <taxon>Gunneridae</taxon>
        <taxon>Pentapetalae</taxon>
        <taxon>asterids</taxon>
        <taxon>Ericales</taxon>
        <taxon>Actinidiaceae</taxon>
        <taxon>Actinidia</taxon>
    </lineage>
</organism>
<dbReference type="PANTHER" id="PTHR20921">
    <property type="entry name" value="TRANSMEMBRANE PROTEIN 222"/>
    <property type="match status" value="1"/>
</dbReference>
<dbReference type="Pfam" id="PF05608">
    <property type="entry name" value="RTE1"/>
    <property type="match status" value="1"/>
</dbReference>
<dbReference type="OrthoDB" id="267284at2759"/>
<dbReference type="GO" id="GO:0010104">
    <property type="term" value="P:regulation of ethylene-activated signaling pathway"/>
    <property type="evidence" value="ECO:0007669"/>
    <property type="project" value="TreeGrafter"/>
</dbReference>
<feature type="transmembrane region" description="Helical" evidence="1">
    <location>
        <begin position="72"/>
        <end position="101"/>
    </location>
</feature>
<comment type="caution">
    <text evidence="2">The sequence shown here is derived from an EMBL/GenBank/DDBJ whole genome shotgun (WGS) entry which is preliminary data.</text>
</comment>
<protein>
    <submittedName>
        <fullName evidence="2">RTE1-homolog</fullName>
    </submittedName>
</protein>
<name>A0A7J0EPM4_9ERIC</name>
<evidence type="ECO:0000256" key="1">
    <source>
        <dbReference type="SAM" id="Phobius"/>
    </source>
</evidence>
<dbReference type="GO" id="GO:0005794">
    <property type="term" value="C:Golgi apparatus"/>
    <property type="evidence" value="ECO:0007669"/>
    <property type="project" value="TreeGrafter"/>
</dbReference>
<dbReference type="PANTHER" id="PTHR20921:SF0">
    <property type="entry name" value="TRANSMEMBRANE PROTEIN 222"/>
    <property type="match status" value="1"/>
</dbReference>
<evidence type="ECO:0000313" key="2">
    <source>
        <dbReference type="EMBL" id="GFY87959.1"/>
    </source>
</evidence>
<reference evidence="2 3" key="1">
    <citation type="submission" date="2019-07" db="EMBL/GenBank/DDBJ databases">
        <title>De Novo Assembly of kiwifruit Actinidia rufa.</title>
        <authorList>
            <person name="Sugita-Konishi S."/>
            <person name="Sato K."/>
            <person name="Mori E."/>
            <person name="Abe Y."/>
            <person name="Kisaki G."/>
            <person name="Hamano K."/>
            <person name="Suezawa K."/>
            <person name="Otani M."/>
            <person name="Fukuda T."/>
            <person name="Manabe T."/>
            <person name="Gomi K."/>
            <person name="Tabuchi M."/>
            <person name="Akimitsu K."/>
            <person name="Kataoka I."/>
        </authorList>
    </citation>
    <scope>NUCLEOTIDE SEQUENCE [LARGE SCALE GENOMIC DNA]</scope>
    <source>
        <strain evidence="3">cv. Fuchu</strain>
    </source>
</reference>
<dbReference type="EMBL" id="BJWL01000005">
    <property type="protein sequence ID" value="GFY87959.1"/>
    <property type="molecule type" value="Genomic_DNA"/>
</dbReference>
<accession>A0A7J0EPM4</accession>
<dbReference type="InterPro" id="IPR008496">
    <property type="entry name" value="TMEM222/RTE1"/>
</dbReference>
<keyword evidence="1" id="KW-1133">Transmembrane helix</keyword>
<proteinExistence type="predicted"/>
<keyword evidence="1" id="KW-0812">Transmembrane</keyword>
<dbReference type="Proteomes" id="UP000585474">
    <property type="component" value="Unassembled WGS sequence"/>
</dbReference>
<dbReference type="GO" id="GO:0009723">
    <property type="term" value="P:response to ethylene"/>
    <property type="evidence" value="ECO:0007669"/>
    <property type="project" value="TreeGrafter"/>
</dbReference>
<gene>
    <name evidence="2" type="ORF">Acr_05g0015980</name>
</gene>
<dbReference type="GO" id="GO:0005783">
    <property type="term" value="C:endoplasmic reticulum"/>
    <property type="evidence" value="ECO:0007669"/>
    <property type="project" value="TreeGrafter"/>
</dbReference>
<keyword evidence="1" id="KW-0472">Membrane</keyword>
<keyword evidence="3" id="KW-1185">Reference proteome</keyword>